<sequence length="488" mass="53769">MQVDPRVPELTAQDFVAMVNATRMCVLVHDAASKDILWANPAACEMLEWSVAELRPLKADDMSSSAQQYDRVIGRAWLQEAVDKGASRIEWHYRAKSGRVIPTDAVAVRVELDRGPAVLVQFRDIEREQEIERELRLTTSWVDALAHHTSTVALMLDSTGTIRFATNTAVPLIGATAGEPLGPLTDYARLRLHGRVSTWDEVRDRADPVTAVQLEVPDGPGREPVWLEGSLERLQETGGDALLMILHDVSERVHGQVRREREMQRENYLARYTAMGDMAMAIAHELGQPLAAAANFLAGARAAAQTDSRVGYGIDNAVRQIERAATIVGSVRAFVGHLEHVQQVADLDDIVEECLYFIRLRADPVGVDVRVDRGPQPVRVQCERVLTGQVVLNLCFNAIDEMAVCSPQRRRLTITTRVEGGAGVLTVDDQGRGLPHDPFAQTFTAKEHGSGIGLALSYRIITRQHGTIWSEGRAEGGSRFGFTLPLAE</sequence>
<dbReference type="STRING" id="418495.SAMN05216215_106025"/>
<evidence type="ECO:0000256" key="5">
    <source>
        <dbReference type="ARBA" id="ARBA00022679"/>
    </source>
</evidence>
<proteinExistence type="predicted"/>
<dbReference type="SUPFAM" id="SSF55785">
    <property type="entry name" value="PYP-like sensor domain (PAS domain)"/>
    <property type="match status" value="1"/>
</dbReference>
<dbReference type="InterPro" id="IPR035965">
    <property type="entry name" value="PAS-like_dom_sf"/>
</dbReference>
<dbReference type="SUPFAM" id="SSF47384">
    <property type="entry name" value="Homodimeric domain of signal transducing histidine kinase"/>
    <property type="match status" value="1"/>
</dbReference>
<evidence type="ECO:0000256" key="8">
    <source>
        <dbReference type="ARBA" id="ARBA00022840"/>
    </source>
</evidence>
<keyword evidence="5" id="KW-0808">Transferase</keyword>
<protein>
    <recommendedName>
        <fullName evidence="3">histidine kinase</fullName>
        <ecNumber evidence="3">2.7.13.3</ecNumber>
    </recommendedName>
</protein>
<dbReference type="SUPFAM" id="SSF55874">
    <property type="entry name" value="ATPase domain of HSP90 chaperone/DNA topoisomerase II/histidine kinase"/>
    <property type="match status" value="1"/>
</dbReference>
<keyword evidence="6" id="KW-0547">Nucleotide-binding</keyword>
<keyword evidence="7" id="KW-0418">Kinase</keyword>
<keyword evidence="4" id="KW-0597">Phosphoprotein</keyword>
<dbReference type="Proteomes" id="UP000199529">
    <property type="component" value="Unassembled WGS sequence"/>
</dbReference>
<dbReference type="AlphaFoldDB" id="A0A1H3S3S8"/>
<evidence type="ECO:0000256" key="6">
    <source>
        <dbReference type="ARBA" id="ARBA00022741"/>
    </source>
</evidence>
<comment type="catalytic activity">
    <reaction evidence="1">
        <text>ATP + protein L-histidine = ADP + protein N-phospho-L-histidine.</text>
        <dbReference type="EC" id="2.7.13.3"/>
    </reaction>
</comment>
<evidence type="ECO:0000313" key="12">
    <source>
        <dbReference type="Proteomes" id="UP000199529"/>
    </source>
</evidence>
<dbReference type="InterPro" id="IPR003594">
    <property type="entry name" value="HATPase_dom"/>
</dbReference>
<dbReference type="OrthoDB" id="9808408at2"/>
<keyword evidence="9" id="KW-0902">Two-component regulatory system</keyword>
<dbReference type="PANTHER" id="PTHR43065">
    <property type="entry name" value="SENSOR HISTIDINE KINASE"/>
    <property type="match status" value="1"/>
</dbReference>
<keyword evidence="12" id="KW-1185">Reference proteome</keyword>
<dbReference type="PANTHER" id="PTHR43065:SF10">
    <property type="entry name" value="PEROXIDE STRESS-ACTIVATED HISTIDINE KINASE MAK3"/>
    <property type="match status" value="1"/>
</dbReference>
<evidence type="ECO:0000256" key="1">
    <source>
        <dbReference type="ARBA" id="ARBA00000085"/>
    </source>
</evidence>
<feature type="domain" description="Histidine kinase" evidence="10">
    <location>
        <begin position="281"/>
        <end position="488"/>
    </location>
</feature>
<name>A0A1H3S3S8_9PSEU</name>
<dbReference type="Gene3D" id="3.30.450.20">
    <property type="entry name" value="PAS domain"/>
    <property type="match status" value="1"/>
</dbReference>
<dbReference type="InterPro" id="IPR000014">
    <property type="entry name" value="PAS"/>
</dbReference>
<organism evidence="11 12">
    <name type="scientific">Saccharopolyspora shandongensis</name>
    <dbReference type="NCBI Taxonomy" id="418495"/>
    <lineage>
        <taxon>Bacteria</taxon>
        <taxon>Bacillati</taxon>
        <taxon>Actinomycetota</taxon>
        <taxon>Actinomycetes</taxon>
        <taxon>Pseudonocardiales</taxon>
        <taxon>Pseudonocardiaceae</taxon>
        <taxon>Saccharopolyspora</taxon>
    </lineage>
</organism>
<dbReference type="GO" id="GO:0005886">
    <property type="term" value="C:plasma membrane"/>
    <property type="evidence" value="ECO:0007669"/>
    <property type="project" value="UniProtKB-SubCell"/>
</dbReference>
<evidence type="ECO:0000313" key="11">
    <source>
        <dbReference type="EMBL" id="SDZ32743.1"/>
    </source>
</evidence>
<reference evidence="12" key="1">
    <citation type="submission" date="2016-10" db="EMBL/GenBank/DDBJ databases">
        <authorList>
            <person name="Varghese N."/>
            <person name="Submissions S."/>
        </authorList>
    </citation>
    <scope>NUCLEOTIDE SEQUENCE [LARGE SCALE GENOMIC DNA]</scope>
    <source>
        <strain evidence="12">CGMCC 4.3530</strain>
    </source>
</reference>
<evidence type="ECO:0000256" key="2">
    <source>
        <dbReference type="ARBA" id="ARBA00004236"/>
    </source>
</evidence>
<dbReference type="GO" id="GO:0000155">
    <property type="term" value="F:phosphorelay sensor kinase activity"/>
    <property type="evidence" value="ECO:0007669"/>
    <property type="project" value="InterPro"/>
</dbReference>
<dbReference type="RefSeq" id="WP_093276199.1">
    <property type="nucleotide sequence ID" value="NZ_FNOK01000060.1"/>
</dbReference>
<dbReference type="SMART" id="SM00091">
    <property type="entry name" value="PAS"/>
    <property type="match status" value="2"/>
</dbReference>
<accession>A0A1H3S3S8</accession>
<evidence type="ECO:0000259" key="10">
    <source>
        <dbReference type="PROSITE" id="PS50109"/>
    </source>
</evidence>
<dbReference type="PROSITE" id="PS50109">
    <property type="entry name" value="HIS_KIN"/>
    <property type="match status" value="1"/>
</dbReference>
<dbReference type="InterPro" id="IPR036890">
    <property type="entry name" value="HATPase_C_sf"/>
</dbReference>
<dbReference type="PRINTS" id="PR00344">
    <property type="entry name" value="BCTRLSENSOR"/>
</dbReference>
<dbReference type="Gene3D" id="3.30.565.10">
    <property type="entry name" value="Histidine kinase-like ATPase, C-terminal domain"/>
    <property type="match status" value="1"/>
</dbReference>
<dbReference type="CDD" id="cd00130">
    <property type="entry name" value="PAS"/>
    <property type="match status" value="1"/>
</dbReference>
<evidence type="ECO:0000256" key="3">
    <source>
        <dbReference type="ARBA" id="ARBA00012438"/>
    </source>
</evidence>
<dbReference type="Gene3D" id="1.10.287.130">
    <property type="match status" value="1"/>
</dbReference>
<dbReference type="SMART" id="SM00387">
    <property type="entry name" value="HATPase_c"/>
    <property type="match status" value="1"/>
</dbReference>
<dbReference type="Pfam" id="PF02518">
    <property type="entry name" value="HATPase_c"/>
    <property type="match status" value="1"/>
</dbReference>
<evidence type="ECO:0000256" key="4">
    <source>
        <dbReference type="ARBA" id="ARBA00022553"/>
    </source>
</evidence>
<keyword evidence="8" id="KW-0067">ATP-binding</keyword>
<dbReference type="InterPro" id="IPR004358">
    <property type="entry name" value="Sig_transdc_His_kin-like_C"/>
</dbReference>
<dbReference type="EMBL" id="FNOK01000060">
    <property type="protein sequence ID" value="SDZ32743.1"/>
    <property type="molecule type" value="Genomic_DNA"/>
</dbReference>
<comment type="subcellular location">
    <subcellularLocation>
        <location evidence="2">Cell membrane</location>
    </subcellularLocation>
</comment>
<evidence type="ECO:0000256" key="9">
    <source>
        <dbReference type="ARBA" id="ARBA00023012"/>
    </source>
</evidence>
<dbReference type="Pfam" id="PF13426">
    <property type="entry name" value="PAS_9"/>
    <property type="match status" value="1"/>
</dbReference>
<dbReference type="InterPro" id="IPR005467">
    <property type="entry name" value="His_kinase_dom"/>
</dbReference>
<dbReference type="EC" id="2.7.13.3" evidence="3"/>
<gene>
    <name evidence="11" type="ORF">SAMN05216215_106025</name>
</gene>
<dbReference type="GO" id="GO:0005524">
    <property type="term" value="F:ATP binding"/>
    <property type="evidence" value="ECO:0007669"/>
    <property type="project" value="UniProtKB-KW"/>
</dbReference>
<dbReference type="InterPro" id="IPR036097">
    <property type="entry name" value="HisK_dim/P_sf"/>
</dbReference>
<dbReference type="NCBIfam" id="TIGR00229">
    <property type="entry name" value="sensory_box"/>
    <property type="match status" value="1"/>
</dbReference>
<evidence type="ECO:0000256" key="7">
    <source>
        <dbReference type="ARBA" id="ARBA00022777"/>
    </source>
</evidence>